<dbReference type="RefSeq" id="WP_104849814.1">
    <property type="nucleotide sequence ID" value="NZ_PKOZ01000007.1"/>
</dbReference>
<proteinExistence type="predicted"/>
<keyword evidence="1" id="KW-0812">Transmembrane</keyword>
<dbReference type="AlphaFoldDB" id="A0A2S7MY65"/>
<organism evidence="2 3">
    <name type="scientific">Pradoshia eiseniae</name>
    <dbReference type="NCBI Taxonomy" id="2064768"/>
    <lineage>
        <taxon>Bacteria</taxon>
        <taxon>Bacillati</taxon>
        <taxon>Bacillota</taxon>
        <taxon>Bacilli</taxon>
        <taxon>Bacillales</taxon>
        <taxon>Bacillaceae</taxon>
        <taxon>Pradoshia</taxon>
    </lineage>
</organism>
<feature type="transmembrane region" description="Helical" evidence="1">
    <location>
        <begin position="93"/>
        <end position="115"/>
    </location>
</feature>
<dbReference type="PANTHER" id="PTHR40031">
    <property type="entry name" value="HYPOTHETICAL MEMBRANE SPANNING PROTEIN"/>
    <property type="match status" value="1"/>
</dbReference>
<evidence type="ECO:0008006" key="4">
    <source>
        <dbReference type="Google" id="ProtNLM"/>
    </source>
</evidence>
<gene>
    <name evidence="2" type="ORF">CYL18_12270</name>
</gene>
<evidence type="ECO:0000256" key="1">
    <source>
        <dbReference type="SAM" id="Phobius"/>
    </source>
</evidence>
<feature type="transmembrane region" description="Helical" evidence="1">
    <location>
        <begin position="69"/>
        <end position="87"/>
    </location>
</feature>
<feature type="transmembrane region" description="Helical" evidence="1">
    <location>
        <begin position="159"/>
        <end position="177"/>
    </location>
</feature>
<dbReference type="InterPro" id="IPR007404">
    <property type="entry name" value="YdjM-like"/>
</dbReference>
<evidence type="ECO:0000313" key="2">
    <source>
        <dbReference type="EMBL" id="PQD94741.1"/>
    </source>
</evidence>
<dbReference type="OrthoDB" id="110250at2"/>
<sequence>MDTGTHLVMGIALGGLATLDPLVANSSYTATAVMIGTVLGSQAPDIDTVLKMRNNAVYIRNHRGITHSIPFVLLWPILITAAASFIFPEANMLHTWIWTFLAVFLHVFVDIFNAYGTQAIRPLSSRWVALGIINTFDPFIFGVHIAGLILWAFGLPPGPTFIMVYIILIGYYLARILEHRSIKALVREKIPDARRIILSPTMRYHKWKIAVTTGDKYYVAIADNREITILDTFERHPLPDSPVLDAALKDVNLSAFVSFSPVYRWEISYEQEMFTVRFIDLRYRSRGRYPFVAIVHLDDQLNILNSFTGWVFTEEKLQKKLNVITG</sequence>
<keyword evidence="1" id="KW-1133">Transmembrane helix</keyword>
<evidence type="ECO:0000313" key="3">
    <source>
        <dbReference type="Proteomes" id="UP000239663"/>
    </source>
</evidence>
<dbReference type="PANTHER" id="PTHR40031:SF1">
    <property type="entry name" value="MEMBRANE-BOUND METAL-DEPENDENT HYDROLASE"/>
    <property type="match status" value="1"/>
</dbReference>
<accession>A0A2S7MY65</accession>
<dbReference type="InterPro" id="IPR053170">
    <property type="entry name" value="Transcription_regulator"/>
</dbReference>
<keyword evidence="1" id="KW-0472">Membrane</keyword>
<reference evidence="2 3" key="1">
    <citation type="submission" date="2017-12" db="EMBL/GenBank/DDBJ databases">
        <title>Taxonomic description and draft genome of Pradoshia cofamensis Gen. nov., sp. nov., a thermotolerant bacillale isolated from anterior gut of earthworm Eisenia fetida.</title>
        <authorList>
            <person name="Saha T."/>
            <person name="Chakraborty R."/>
        </authorList>
    </citation>
    <scope>NUCLEOTIDE SEQUENCE [LARGE SCALE GENOMIC DNA]</scope>
    <source>
        <strain evidence="2 3">EAG3</strain>
    </source>
</reference>
<name>A0A2S7MY65_9BACI</name>
<feature type="transmembrane region" description="Helical" evidence="1">
    <location>
        <begin position="127"/>
        <end position="153"/>
    </location>
</feature>
<dbReference type="Proteomes" id="UP000239663">
    <property type="component" value="Unassembled WGS sequence"/>
</dbReference>
<protein>
    <recommendedName>
        <fullName evidence="4">Metal-dependent hydrolase</fullName>
    </recommendedName>
</protein>
<dbReference type="EMBL" id="PKOZ01000007">
    <property type="protein sequence ID" value="PQD94741.1"/>
    <property type="molecule type" value="Genomic_DNA"/>
</dbReference>
<keyword evidence="3" id="KW-1185">Reference proteome</keyword>
<comment type="caution">
    <text evidence="2">The sequence shown here is derived from an EMBL/GenBank/DDBJ whole genome shotgun (WGS) entry which is preliminary data.</text>
</comment>
<dbReference type="Pfam" id="PF04307">
    <property type="entry name" value="YdjM"/>
    <property type="match status" value="1"/>
</dbReference>